<feature type="transmembrane region" description="Helical" evidence="21">
    <location>
        <begin position="340"/>
        <end position="357"/>
    </location>
</feature>
<dbReference type="GO" id="GO:0030244">
    <property type="term" value="P:cellulose biosynthetic process"/>
    <property type="evidence" value="ECO:0007669"/>
    <property type="project" value="UniProtKB-KW"/>
</dbReference>
<evidence type="ECO:0000256" key="9">
    <source>
        <dbReference type="ARBA" id="ARBA00022723"/>
    </source>
</evidence>
<feature type="binding site" evidence="19">
    <location>
        <position position="463"/>
    </location>
    <ligand>
        <name>UDP-alpha-D-glucose</name>
        <dbReference type="ChEBI" id="CHEBI:58885"/>
    </ligand>
</feature>
<keyword evidence="12 21" id="KW-0135">Cellulose biosynthesis</keyword>
<evidence type="ECO:0000256" key="3">
    <source>
        <dbReference type="ARBA" id="ARBA00004768"/>
    </source>
</evidence>
<dbReference type="CDD" id="cd16617">
    <property type="entry name" value="mRING-HC-C4C4_CesA"/>
    <property type="match status" value="2"/>
</dbReference>
<keyword evidence="6 21" id="KW-0328">Glycosyltransferase</keyword>
<evidence type="ECO:0000256" key="18">
    <source>
        <dbReference type="PIRSR" id="PIRSR605150-1"/>
    </source>
</evidence>
<dbReference type="GO" id="GO:0016760">
    <property type="term" value="F:cellulose synthase (UDP-forming) activity"/>
    <property type="evidence" value="ECO:0007669"/>
    <property type="project" value="UniProtKB-EC"/>
</dbReference>
<evidence type="ECO:0000259" key="23">
    <source>
        <dbReference type="Pfam" id="PF14569"/>
    </source>
</evidence>
<dbReference type="InterPro" id="IPR029044">
    <property type="entry name" value="Nucleotide-diphossugar_trans"/>
</dbReference>
<gene>
    <name evidence="24" type="ORF">JCGZ_17641</name>
</gene>
<name>A0A067JUJ0_JATCU</name>
<dbReference type="SUPFAM" id="SSF53448">
    <property type="entry name" value="Nucleotide-diphospho-sugar transferases"/>
    <property type="match status" value="1"/>
</dbReference>
<comment type="cofactor">
    <cofactor evidence="21">
        <name>Zn(2+)</name>
        <dbReference type="ChEBI" id="CHEBI:29105"/>
    </cofactor>
    <text evidence="21">Binds 2 Zn(2+) ions per subunit.</text>
</comment>
<evidence type="ECO:0000313" key="24">
    <source>
        <dbReference type="EMBL" id="KDP26483.1"/>
    </source>
</evidence>
<evidence type="ECO:0000256" key="10">
    <source>
        <dbReference type="ARBA" id="ARBA00022771"/>
    </source>
</evidence>
<dbReference type="STRING" id="180498.A0A067JUJ0"/>
<comment type="catalytic activity">
    <reaction evidence="17 21">
        <text>[(1-&gt;4)-beta-D-glucosyl](n) + UDP-alpha-D-glucose = [(1-&gt;4)-beta-D-glucosyl](n+1) + UDP + H(+)</text>
        <dbReference type="Rhea" id="RHEA:19929"/>
        <dbReference type="Rhea" id="RHEA-COMP:10033"/>
        <dbReference type="Rhea" id="RHEA-COMP:10034"/>
        <dbReference type="ChEBI" id="CHEBI:15378"/>
        <dbReference type="ChEBI" id="CHEBI:18246"/>
        <dbReference type="ChEBI" id="CHEBI:58223"/>
        <dbReference type="ChEBI" id="CHEBI:58885"/>
        <dbReference type="EC" id="2.4.1.12"/>
    </reaction>
</comment>
<comment type="pathway">
    <text evidence="3 21">Glycan metabolism; plant cellulose biosynthesis.</text>
</comment>
<dbReference type="GO" id="GO:0005886">
    <property type="term" value="C:plasma membrane"/>
    <property type="evidence" value="ECO:0007669"/>
    <property type="project" value="UniProtKB-SubCell"/>
</dbReference>
<evidence type="ECO:0000256" key="13">
    <source>
        <dbReference type="ARBA" id="ARBA00022989"/>
    </source>
</evidence>
<feature type="binding site" evidence="19">
    <location>
        <position position="433"/>
    </location>
    <ligand>
        <name>UDP-alpha-D-glucose</name>
        <dbReference type="ChEBI" id="CHEBI:58885"/>
    </ligand>
</feature>
<evidence type="ECO:0000256" key="21">
    <source>
        <dbReference type="RuleBase" id="RU361116"/>
    </source>
</evidence>
<evidence type="ECO:0000256" key="6">
    <source>
        <dbReference type="ARBA" id="ARBA00022676"/>
    </source>
</evidence>
<comment type="cofactor">
    <cofactor evidence="1">
        <name>Mn(2+)</name>
        <dbReference type="ChEBI" id="CHEBI:29035"/>
    </cofactor>
</comment>
<dbReference type="FunFam" id="3.90.550.10:FF:000009">
    <property type="entry name" value="Cellulose synthase"/>
    <property type="match status" value="1"/>
</dbReference>
<feature type="region of interest" description="Disordered" evidence="22">
    <location>
        <begin position="1"/>
        <end position="30"/>
    </location>
</feature>
<evidence type="ECO:0000256" key="14">
    <source>
        <dbReference type="ARBA" id="ARBA00023136"/>
    </source>
</evidence>
<accession>A0A067JUJ0</accession>
<dbReference type="Gene3D" id="3.90.550.10">
    <property type="entry name" value="Spore Coat Polysaccharide Biosynthesis Protein SpsA, Chain A"/>
    <property type="match status" value="1"/>
</dbReference>
<dbReference type="EMBL" id="KK914893">
    <property type="protein sequence ID" value="KDP26483.1"/>
    <property type="molecule type" value="Genomic_DNA"/>
</dbReference>
<feature type="active site" evidence="18">
    <location>
        <position position="866"/>
    </location>
</feature>
<feature type="transmembrane region" description="Helical" evidence="21">
    <location>
        <begin position="1096"/>
        <end position="1114"/>
    </location>
</feature>
<feature type="transmembrane region" description="Helical" evidence="21">
    <location>
        <begin position="1126"/>
        <end position="1146"/>
    </location>
</feature>
<evidence type="ECO:0000313" key="25">
    <source>
        <dbReference type="Proteomes" id="UP000027138"/>
    </source>
</evidence>
<dbReference type="InterPro" id="IPR027934">
    <property type="entry name" value="CES_Znf_RING"/>
</dbReference>
<evidence type="ECO:0000256" key="2">
    <source>
        <dbReference type="ARBA" id="ARBA00004651"/>
    </source>
</evidence>
<feature type="domain" description="Cellulose synthase RING-type zinc finger" evidence="23">
    <location>
        <begin position="164"/>
        <end position="236"/>
    </location>
</feature>
<dbReference type="Gene3D" id="3.30.40.10">
    <property type="entry name" value="Zinc/RING finger domain, C3HC4 (zinc finger)"/>
    <property type="match status" value="2"/>
</dbReference>
<evidence type="ECO:0000256" key="15">
    <source>
        <dbReference type="ARBA" id="ARBA00023211"/>
    </source>
</evidence>
<keyword evidence="5 21" id="KW-1003">Cell membrane</keyword>
<dbReference type="GO" id="GO:0071555">
    <property type="term" value="P:cell wall organization"/>
    <property type="evidence" value="ECO:0007669"/>
    <property type="project" value="UniProtKB-KW"/>
</dbReference>
<evidence type="ECO:0000256" key="22">
    <source>
        <dbReference type="SAM" id="MobiDB-lite"/>
    </source>
</evidence>
<feature type="binding site" evidence="20">
    <location>
        <position position="605"/>
    </location>
    <ligand>
        <name>Mn(2+)</name>
        <dbReference type="ChEBI" id="CHEBI:29035"/>
    </ligand>
</feature>
<dbReference type="AlphaFoldDB" id="A0A067JUJ0"/>
<dbReference type="GO" id="GO:0008270">
    <property type="term" value="F:zinc ion binding"/>
    <property type="evidence" value="ECO:0007669"/>
    <property type="project" value="UniProtKB-KW"/>
</dbReference>
<keyword evidence="25" id="KW-1185">Reference proteome</keyword>
<feature type="transmembrane region" description="Helical" evidence="21">
    <location>
        <begin position="1014"/>
        <end position="1034"/>
    </location>
</feature>
<dbReference type="Pfam" id="PF03552">
    <property type="entry name" value="Cellulose_synt"/>
    <property type="match status" value="1"/>
</dbReference>
<evidence type="ECO:0000256" key="5">
    <source>
        <dbReference type="ARBA" id="ARBA00022475"/>
    </source>
</evidence>
<sequence>MAPHNHSFTMAGLATGGSHPLQDYEEHRPATRQSATSKVCRVCGDEIGVKEDGQVFLACHVCEFPVCRPCYEYERSEGNQCCPQCNTRYKRHKGCPRVAGDDDDDIEADDFDDEFQIKQHHDDPDSKNVFAQSVTESSFTMAGLATGGSHPLQDYEEHRPATRQSATSKVCRVCGDEIGVKEDGQVFLACHVCEFPVCRPCYEYERSEGNQCCPQCNTRYKRHKGCPRVAGDDDDDIEADDFDDEFQIKQHHDDPDSKNVFAQSQLHTSFSYAGSGKDIEAEREMYSNAEWKERVEKWKVRQEKRGLVNKDDGGEEDEYLMAEARQPLWRKIPISSSKINPYRIVIVIRLVVLAFFLRFRVLTPALDAYPLWLVSVICEIWFAFSWILDQFPKWFPIERETYLDRLSMRFEREGEPNRLAPVDFFVSTVDPLKEPPIITANTVLSILAVDYPVNKVSCYVSDDGASMLLFDTLAETAEFARRWVPFCKKHNIEPRAPEFYFSQKIDYLKDKVHPNFVKERRAMKREYEEFKVKINSLVAKAQKKPEEGWVMQDGTPWPGNNTRDHPGMIQVYLGSEGALDVEGKELPRLVYVSREKRPGYDHHKKAGAMNALIRVSAVLTNAPFMLNLDCDHYLNNSKAAREAMCFLMDPQLGKKLCYVQFPQRFDGIDRHDRYANRNTVFFDINMKGLDGVQGPVYVGTGCVFNRQALYGYDPPVSEKRPKMTCDCLPSWCCCCCSGSRKSKSKKKGHTGLLGGLLARKKKMMGNKYTRKGSSGAVFELEEIEEGLEGYEELEKSSLMSQKNFEKRFGQSPVFIASTLMEEGGLPEGTNPSTLIKEAIHVISCGYEEKTEWGKEVGWIYGSVTEDILTGFKMHCRGWRSIYCSPKRAAFKGSAPINLSDRLHQVLRWALGSVEIFLSRHCPLWYGYGGKLKWLERLAYINTIVYPFTSIPLLAYCTIPAVCLLTGKFIIPTLTNLASVWFLALFLSIIATGILELRWSGVSIEDWWRNEQFWVIGGVSAHLFAVFQGLLKVLAGVDTNFTVTAKAADDAEFGELYLFKWTTLLIPPTTLIILNMVGVVAGVSDAINNGYGSWGPLFGKLFFAFWVIVHLYPFLKGLMGRQNRTPTIVVLWSILLASIFSLVWVRIDPFLPKQTGPILKQCGVEC</sequence>
<keyword evidence="9 21" id="KW-0479">Metal-binding</keyword>
<dbReference type="UniPathway" id="UPA00695"/>
<evidence type="ECO:0000256" key="12">
    <source>
        <dbReference type="ARBA" id="ARBA00022916"/>
    </source>
</evidence>
<reference evidence="24 25" key="1">
    <citation type="journal article" date="2014" name="PLoS ONE">
        <title>Global Analysis of Gene Expression Profiles in Physic Nut (Jatropha curcas L.) Seedlings Exposed to Salt Stress.</title>
        <authorList>
            <person name="Zhang L."/>
            <person name="Zhang C."/>
            <person name="Wu P."/>
            <person name="Chen Y."/>
            <person name="Li M."/>
            <person name="Jiang H."/>
            <person name="Wu G."/>
        </authorList>
    </citation>
    <scope>NUCLEOTIDE SEQUENCE [LARGE SCALE GENOMIC DNA]</scope>
    <source>
        <strain evidence="25">cv. GZQX0401</strain>
        <tissue evidence="24">Young leaves</tissue>
    </source>
</reference>
<evidence type="ECO:0000256" key="16">
    <source>
        <dbReference type="ARBA" id="ARBA00023316"/>
    </source>
</evidence>
<evidence type="ECO:0000256" key="19">
    <source>
        <dbReference type="PIRSR" id="PIRSR605150-2"/>
    </source>
</evidence>
<evidence type="ECO:0000256" key="4">
    <source>
        <dbReference type="ARBA" id="ARBA00007548"/>
    </source>
</evidence>
<feature type="active site" evidence="18">
    <location>
        <position position="463"/>
    </location>
</feature>
<keyword evidence="13 21" id="KW-1133">Transmembrane helix</keyword>
<dbReference type="InterPro" id="IPR005150">
    <property type="entry name" value="Cellulose_synth"/>
</dbReference>
<dbReference type="SUPFAM" id="SSF57850">
    <property type="entry name" value="RING/U-box"/>
    <property type="match status" value="2"/>
</dbReference>
<feature type="transmembrane region" description="Helical" evidence="21">
    <location>
        <begin position="943"/>
        <end position="964"/>
    </location>
</feature>
<comment type="subcellular location">
    <subcellularLocation>
        <location evidence="2 21">Cell membrane</location>
        <topology evidence="2 21">Multi-pass membrane protein</topology>
    </subcellularLocation>
</comment>
<comment type="similarity">
    <text evidence="4 21">Belongs to the glycosyltransferase 2 family. Plant cellulose synthase subfamily.</text>
</comment>
<keyword evidence="15" id="KW-0464">Manganese</keyword>
<keyword evidence="8 21" id="KW-0812">Transmembrane</keyword>
<dbReference type="PANTHER" id="PTHR13301">
    <property type="entry name" value="X-BOX TRANSCRIPTION FACTOR-RELATED"/>
    <property type="match status" value="1"/>
</dbReference>
<feature type="domain" description="Cellulose synthase RING-type zinc finger" evidence="23">
    <location>
        <begin position="33"/>
        <end position="105"/>
    </location>
</feature>
<evidence type="ECO:0000256" key="17">
    <source>
        <dbReference type="ARBA" id="ARBA00048682"/>
    </source>
</evidence>
<dbReference type="InterPro" id="IPR013083">
    <property type="entry name" value="Znf_RING/FYVE/PHD"/>
</dbReference>
<keyword evidence="16 21" id="KW-0961">Cell wall biogenesis/degradation</keyword>
<dbReference type="OrthoDB" id="2161379at2759"/>
<keyword evidence="11 21" id="KW-0862">Zinc</keyword>
<feature type="region of interest" description="Disordered" evidence="22">
    <location>
        <begin position="142"/>
        <end position="161"/>
    </location>
</feature>
<dbReference type="FunFam" id="3.30.40.10:FF:000558">
    <property type="entry name" value="Cellulose synthase"/>
    <property type="match status" value="2"/>
</dbReference>
<dbReference type="Proteomes" id="UP000027138">
    <property type="component" value="Unassembled WGS sequence"/>
</dbReference>
<protein>
    <recommendedName>
        <fullName evidence="21">Cellulose synthase</fullName>
        <ecNumber evidence="21">2.4.1.12</ecNumber>
    </recommendedName>
</protein>
<proteinExistence type="inferred from homology"/>
<keyword evidence="14 21" id="KW-0472">Membrane</keyword>
<dbReference type="Pfam" id="PF14569">
    <property type="entry name" value="zf-UDP"/>
    <property type="match status" value="2"/>
</dbReference>
<feature type="binding site" evidence="20">
    <location>
        <position position="629"/>
    </location>
    <ligand>
        <name>Mn(2+)</name>
        <dbReference type="ChEBI" id="CHEBI:29035"/>
    </ligand>
</feature>
<feature type="binding site" evidence="19">
    <location>
        <position position="434"/>
    </location>
    <ligand>
        <name>UDP-alpha-D-glucose</name>
        <dbReference type="ChEBI" id="CHEBI:58885"/>
    </ligand>
</feature>
<feature type="transmembrane region" description="Helical" evidence="21">
    <location>
        <begin position="369"/>
        <end position="388"/>
    </location>
</feature>
<keyword evidence="7 21" id="KW-0808">Transferase</keyword>
<feature type="binding site" evidence="19">
    <location>
        <position position="604"/>
    </location>
    <ligand>
        <name>UDP-alpha-D-glucose</name>
        <dbReference type="ChEBI" id="CHEBI:58885"/>
    </ligand>
</feature>
<feature type="transmembrane region" description="Helical" evidence="21">
    <location>
        <begin position="976"/>
        <end position="994"/>
    </location>
</feature>
<evidence type="ECO:0000256" key="8">
    <source>
        <dbReference type="ARBA" id="ARBA00022692"/>
    </source>
</evidence>
<evidence type="ECO:0000256" key="11">
    <source>
        <dbReference type="ARBA" id="ARBA00022833"/>
    </source>
</evidence>
<dbReference type="EC" id="2.4.1.12" evidence="21"/>
<organism evidence="24 25">
    <name type="scientific">Jatropha curcas</name>
    <name type="common">Barbados nut</name>
    <dbReference type="NCBI Taxonomy" id="180498"/>
    <lineage>
        <taxon>Eukaryota</taxon>
        <taxon>Viridiplantae</taxon>
        <taxon>Streptophyta</taxon>
        <taxon>Embryophyta</taxon>
        <taxon>Tracheophyta</taxon>
        <taxon>Spermatophyta</taxon>
        <taxon>Magnoliopsida</taxon>
        <taxon>eudicotyledons</taxon>
        <taxon>Gunneridae</taxon>
        <taxon>Pentapetalae</taxon>
        <taxon>rosids</taxon>
        <taxon>fabids</taxon>
        <taxon>Malpighiales</taxon>
        <taxon>Euphorbiaceae</taxon>
        <taxon>Crotonoideae</taxon>
        <taxon>Jatropheae</taxon>
        <taxon>Jatropha</taxon>
    </lineage>
</organism>
<evidence type="ECO:0000256" key="1">
    <source>
        <dbReference type="ARBA" id="ARBA00001936"/>
    </source>
</evidence>
<evidence type="ECO:0000256" key="7">
    <source>
        <dbReference type="ARBA" id="ARBA00022679"/>
    </source>
</evidence>
<feature type="binding site" evidence="19">
    <location>
        <position position="427"/>
    </location>
    <ligand>
        <name>UDP-alpha-D-glucose</name>
        <dbReference type="ChEBI" id="CHEBI:58885"/>
    </ligand>
</feature>
<evidence type="ECO:0000256" key="20">
    <source>
        <dbReference type="PIRSR" id="PIRSR605150-3"/>
    </source>
</evidence>
<keyword evidence="10 21" id="KW-0863">Zinc-finger</keyword>
<feature type="transmembrane region" description="Helical" evidence="21">
    <location>
        <begin position="1055"/>
        <end position="1076"/>
    </location>
</feature>